<reference evidence="2" key="1">
    <citation type="submission" date="2017-09" db="EMBL/GenBank/DDBJ databases">
        <title>Depth-based differentiation of microbial function through sediment-hosted aquifers and enrichment of novel symbionts in the deep terrestrial subsurface.</title>
        <authorList>
            <person name="Probst A.J."/>
            <person name="Ladd B."/>
            <person name="Jarett J.K."/>
            <person name="Geller-Mcgrath D.E."/>
            <person name="Sieber C.M.K."/>
            <person name="Emerson J.B."/>
            <person name="Anantharaman K."/>
            <person name="Thomas B.C."/>
            <person name="Malmstrom R."/>
            <person name="Stieglmeier M."/>
            <person name="Klingl A."/>
            <person name="Woyke T."/>
            <person name="Ryan C.M."/>
            <person name="Banfield J.F."/>
        </authorList>
    </citation>
    <scope>NUCLEOTIDE SEQUENCE [LARGE SCALE GENOMIC DNA]</scope>
</reference>
<dbReference type="InterPro" id="IPR029063">
    <property type="entry name" value="SAM-dependent_MTases_sf"/>
</dbReference>
<feature type="non-terminal residue" evidence="1">
    <location>
        <position position="1"/>
    </location>
</feature>
<evidence type="ECO:0000313" key="1">
    <source>
        <dbReference type="EMBL" id="PIR72325.1"/>
    </source>
</evidence>
<accession>A0A2M6NRY6</accession>
<dbReference type="Gene3D" id="3.40.50.150">
    <property type="entry name" value="Vaccinia Virus protein VP39"/>
    <property type="match status" value="1"/>
</dbReference>
<dbReference type="Proteomes" id="UP000228756">
    <property type="component" value="Unassembled WGS sequence"/>
</dbReference>
<dbReference type="SUPFAM" id="SSF53335">
    <property type="entry name" value="S-adenosyl-L-methionine-dependent methyltransferases"/>
    <property type="match status" value="1"/>
</dbReference>
<sequence>GSGTACIAALKTKRNYVAYDIDKNYCDLAERRIKQFLQEQITLFSEKNLPPSSAEPNNPPVRK</sequence>
<name>A0A2M6NRY6_9BACT</name>
<dbReference type="AlphaFoldDB" id="A0A2M6NRY6"/>
<evidence type="ECO:0008006" key="3">
    <source>
        <dbReference type="Google" id="ProtNLM"/>
    </source>
</evidence>
<proteinExistence type="predicted"/>
<organism evidence="1 2">
    <name type="scientific">Candidatus Nealsonbacteria bacterium CG10_big_fil_rev_8_21_14_0_10_36_24</name>
    <dbReference type="NCBI Taxonomy" id="1974710"/>
    <lineage>
        <taxon>Bacteria</taxon>
        <taxon>Candidatus Nealsoniibacteriota</taxon>
    </lineage>
</organism>
<comment type="caution">
    <text evidence="1">The sequence shown here is derived from an EMBL/GenBank/DDBJ whole genome shotgun (WGS) entry which is preliminary data.</text>
</comment>
<gene>
    <name evidence="1" type="ORF">COU42_01505</name>
</gene>
<protein>
    <recommendedName>
        <fullName evidence="3">DNA methylase N-4/N-6 domain-containing protein</fullName>
    </recommendedName>
</protein>
<evidence type="ECO:0000313" key="2">
    <source>
        <dbReference type="Proteomes" id="UP000228756"/>
    </source>
</evidence>
<dbReference type="EMBL" id="PFCJ01000017">
    <property type="protein sequence ID" value="PIR72325.1"/>
    <property type="molecule type" value="Genomic_DNA"/>
</dbReference>